<feature type="signal peptide" evidence="6">
    <location>
        <begin position="1"/>
        <end position="18"/>
    </location>
</feature>
<evidence type="ECO:0000256" key="1">
    <source>
        <dbReference type="ARBA" id="ARBA00009995"/>
    </source>
</evidence>
<gene>
    <name evidence="7" type="ORF">BOKJ2_LOCUS2936</name>
</gene>
<evidence type="ECO:0000256" key="3">
    <source>
        <dbReference type="ARBA" id="ARBA00022676"/>
    </source>
</evidence>
<dbReference type="PANTHER" id="PTHR48043">
    <property type="entry name" value="EG:EG0003.4 PROTEIN-RELATED"/>
    <property type="match status" value="1"/>
</dbReference>
<proteinExistence type="inferred from homology"/>
<dbReference type="GO" id="GO:0015020">
    <property type="term" value="F:glucuronosyltransferase activity"/>
    <property type="evidence" value="ECO:0007669"/>
    <property type="project" value="UniProtKB-EC"/>
</dbReference>
<dbReference type="SUPFAM" id="SSF53756">
    <property type="entry name" value="UDP-Glycosyltransferase/glycogen phosphorylase"/>
    <property type="match status" value="1"/>
</dbReference>
<keyword evidence="4" id="KW-0808">Transferase</keyword>
<dbReference type="EMBL" id="CAJFDH010000002">
    <property type="protein sequence ID" value="CAD5209935.1"/>
    <property type="molecule type" value="Genomic_DNA"/>
</dbReference>
<keyword evidence="6" id="KW-0732">Signal</keyword>
<dbReference type="InterPro" id="IPR050271">
    <property type="entry name" value="UDP-glycosyltransferase"/>
</dbReference>
<dbReference type="Proteomes" id="UP000783686">
    <property type="component" value="Unassembled WGS sequence"/>
</dbReference>
<keyword evidence="3" id="KW-0328">Glycosyltransferase</keyword>
<reference evidence="7" key="1">
    <citation type="submission" date="2020-09" db="EMBL/GenBank/DDBJ databases">
        <authorList>
            <person name="Kikuchi T."/>
        </authorList>
    </citation>
    <scope>NUCLEOTIDE SEQUENCE</scope>
    <source>
        <strain evidence="7">SH1</strain>
    </source>
</reference>
<evidence type="ECO:0000256" key="2">
    <source>
        <dbReference type="ARBA" id="ARBA00012544"/>
    </source>
</evidence>
<dbReference type="OrthoDB" id="5835829at2759"/>
<keyword evidence="8" id="KW-1185">Reference proteome</keyword>
<dbReference type="PANTHER" id="PTHR48043:SF154">
    <property type="entry name" value="GLUCURONOSYLTRANSFERASE"/>
    <property type="match status" value="1"/>
</dbReference>
<comment type="caution">
    <text evidence="7">The sequence shown here is derived from an EMBL/GenBank/DDBJ whole genome shotgun (WGS) entry which is preliminary data.</text>
</comment>
<evidence type="ECO:0000256" key="6">
    <source>
        <dbReference type="SAM" id="SignalP"/>
    </source>
</evidence>
<comment type="similarity">
    <text evidence="1">Belongs to the UDP-glycosyltransferase family.</text>
</comment>
<name>A0A811K297_9BILA</name>
<protein>
    <recommendedName>
        <fullName evidence="2">glucuronosyltransferase</fullName>
        <ecNumber evidence="2">2.4.1.17</ecNumber>
    </recommendedName>
</protein>
<dbReference type="EC" id="2.4.1.17" evidence="2"/>
<dbReference type="Proteomes" id="UP000614601">
    <property type="component" value="Unassembled WGS sequence"/>
</dbReference>
<sequence>MSQAKLILLTLLFITALAVNSKKILLVQVAVGKSHMQFSGVLTDKLVDRGHIVDKLVLHWNPYVITNGTKKARRIISVTRPDSPYKNAQHIMNPFKYESEQGYQMFIDIRKMYCETLLANKGLIEELKSENYDIALVTPWGGCSLALTEILEIKSTAMFVATSNADYIFEGLGVPSPPSYLSYIFEPVSPGKPLNFPERVANYIKWFKRHMPYSHWNEMRHTDDEIVHKYYPHILPYSQLFHKVSYVFLNMNELLDIGQPISSKIKFIGGIHLEDGLTNTNLTMLEVRNLKFL</sequence>
<evidence type="ECO:0000313" key="7">
    <source>
        <dbReference type="EMBL" id="CAD5209935.1"/>
    </source>
</evidence>
<evidence type="ECO:0000256" key="5">
    <source>
        <dbReference type="ARBA" id="ARBA00047475"/>
    </source>
</evidence>
<evidence type="ECO:0000313" key="8">
    <source>
        <dbReference type="Proteomes" id="UP000614601"/>
    </source>
</evidence>
<dbReference type="InterPro" id="IPR002213">
    <property type="entry name" value="UDP_glucos_trans"/>
</dbReference>
<dbReference type="Pfam" id="PF00201">
    <property type="entry name" value="UDPGT"/>
    <property type="match status" value="1"/>
</dbReference>
<accession>A0A811K297</accession>
<feature type="chain" id="PRO_5035681461" description="glucuronosyltransferase" evidence="6">
    <location>
        <begin position="19"/>
        <end position="293"/>
    </location>
</feature>
<dbReference type="EMBL" id="CAJFCW020000002">
    <property type="protein sequence ID" value="CAG9090409.1"/>
    <property type="molecule type" value="Genomic_DNA"/>
</dbReference>
<dbReference type="AlphaFoldDB" id="A0A811K297"/>
<organism evidence="7 8">
    <name type="scientific">Bursaphelenchus okinawaensis</name>
    <dbReference type="NCBI Taxonomy" id="465554"/>
    <lineage>
        <taxon>Eukaryota</taxon>
        <taxon>Metazoa</taxon>
        <taxon>Ecdysozoa</taxon>
        <taxon>Nematoda</taxon>
        <taxon>Chromadorea</taxon>
        <taxon>Rhabditida</taxon>
        <taxon>Tylenchina</taxon>
        <taxon>Tylenchomorpha</taxon>
        <taxon>Aphelenchoidea</taxon>
        <taxon>Aphelenchoididae</taxon>
        <taxon>Bursaphelenchus</taxon>
    </lineage>
</organism>
<evidence type="ECO:0000256" key="4">
    <source>
        <dbReference type="ARBA" id="ARBA00022679"/>
    </source>
</evidence>
<comment type="catalytic activity">
    <reaction evidence="5">
        <text>glucuronate acceptor + UDP-alpha-D-glucuronate = acceptor beta-D-glucuronoside + UDP + H(+)</text>
        <dbReference type="Rhea" id="RHEA:21032"/>
        <dbReference type="ChEBI" id="CHEBI:15378"/>
        <dbReference type="ChEBI" id="CHEBI:58052"/>
        <dbReference type="ChEBI" id="CHEBI:58223"/>
        <dbReference type="ChEBI" id="CHEBI:132367"/>
        <dbReference type="ChEBI" id="CHEBI:132368"/>
        <dbReference type="EC" id="2.4.1.17"/>
    </reaction>
</comment>